<accession>A0A346XW95</accession>
<evidence type="ECO:0000256" key="2">
    <source>
        <dbReference type="ARBA" id="ARBA00022840"/>
    </source>
</evidence>
<feature type="region of interest" description="Disordered" evidence="4">
    <location>
        <begin position="82"/>
        <end position="149"/>
    </location>
</feature>
<dbReference type="Proteomes" id="UP000264006">
    <property type="component" value="Chromosome"/>
</dbReference>
<keyword evidence="2" id="KW-0067">ATP-binding</keyword>
<keyword evidence="6" id="KW-0378">Hydrolase</keyword>
<protein>
    <submittedName>
        <fullName evidence="6">Helicase PriA essential for oriC/DnaA-independent DNA replication</fullName>
    </submittedName>
</protein>
<dbReference type="InterPro" id="IPR027417">
    <property type="entry name" value="P-loop_NTPase"/>
</dbReference>
<evidence type="ECO:0000256" key="4">
    <source>
        <dbReference type="SAM" id="MobiDB-lite"/>
    </source>
</evidence>
<keyword evidence="7" id="KW-1185">Reference proteome</keyword>
<keyword evidence="1" id="KW-0547">Nucleotide-binding</keyword>
<dbReference type="PANTHER" id="PTHR30580:SF0">
    <property type="entry name" value="PRIMOSOMAL PROTEIN N"/>
    <property type="match status" value="1"/>
</dbReference>
<feature type="domain" description="Primosomal protein N' 3' DNA-binding" evidence="5">
    <location>
        <begin position="2"/>
        <end position="67"/>
    </location>
</feature>
<sequence length="643" mass="68722">MRFNGRLRTGWVIGLTDTPEVEESKVKPLDRVEGDVRWFGPDDLTVWRWVADRFAGTLSGAIAHALPPRIVRVEHEAASWGPARHPLDAPIGASVADGRGAARSGQSSAETIAPDLADGRSSPRSRPPEAAQPRSPEEGRARPPCASEGWKGLDGSALLKAAWEPDGRAYHLRPPLHQDIGPLLVDLVARTTSNGCTALVIVPGPAPGPADDVVAAFGTAVADHRHFDRDADRYRAYLRQLRGDVTVAVGERGLALMPMPDLGLIVVVDEANPAYKERRNPRHHVREAALARGRMTGATVVLTSSLQSAQVHKHHDGGHLTLVRADRATERALAPDVRVVDRTTLSPKDRRTRLVGPITSRVAEVVRTGGTVIVLAAGKGSGSSLACSDCRNRHECRDCGAGIAPVDGAPTPTWRCAVCSWTTPPRPCIDCGGTETFPLRAGAKRLATELAKAHPDAEVGHMEGFDQPGPTSRPAIAVMTRGSVVARPDWLHGRRADLLVVADPDVLLGRPDVEAAEDALRLWLDGAALAEEVMVQTGQPTEPALQSLVRLDPDGFWPAETERRTPLGFPPAGSLIRMTGVTPEAAAAVRADVPGTLLGPDPDGVALLKTDTLRDTVAALKPLRNTWAQDDIRVRVDVDPTIT</sequence>
<dbReference type="GO" id="GO:0006270">
    <property type="term" value="P:DNA replication initiation"/>
    <property type="evidence" value="ECO:0007669"/>
    <property type="project" value="TreeGrafter"/>
</dbReference>
<dbReference type="Gene3D" id="3.40.50.300">
    <property type="entry name" value="P-loop containing nucleotide triphosphate hydrolases"/>
    <property type="match status" value="1"/>
</dbReference>
<keyword evidence="6" id="KW-0347">Helicase</keyword>
<dbReference type="GO" id="GO:0043138">
    <property type="term" value="F:3'-5' DNA helicase activity"/>
    <property type="evidence" value="ECO:0007669"/>
    <property type="project" value="TreeGrafter"/>
</dbReference>
<dbReference type="AlphaFoldDB" id="A0A346XW95"/>
<evidence type="ECO:0000259" key="5">
    <source>
        <dbReference type="Pfam" id="PF17764"/>
    </source>
</evidence>
<dbReference type="InterPro" id="IPR041222">
    <property type="entry name" value="PriA_3primeBD"/>
</dbReference>
<evidence type="ECO:0000313" key="7">
    <source>
        <dbReference type="Proteomes" id="UP000264006"/>
    </source>
</evidence>
<organism evidence="6 7">
    <name type="scientific">Euzebya pacifica</name>
    <dbReference type="NCBI Taxonomy" id="1608957"/>
    <lineage>
        <taxon>Bacteria</taxon>
        <taxon>Bacillati</taxon>
        <taxon>Actinomycetota</taxon>
        <taxon>Nitriliruptoria</taxon>
        <taxon>Euzebyales</taxon>
    </lineage>
</organism>
<gene>
    <name evidence="6" type="ORF">DVS28_a1801</name>
</gene>
<keyword evidence="3" id="KW-0238">DNA-binding</keyword>
<dbReference type="EMBL" id="CP031165">
    <property type="protein sequence ID" value="AXV06492.1"/>
    <property type="molecule type" value="Genomic_DNA"/>
</dbReference>
<dbReference type="PANTHER" id="PTHR30580">
    <property type="entry name" value="PRIMOSOMAL PROTEIN N"/>
    <property type="match status" value="1"/>
</dbReference>
<reference evidence="6 7" key="1">
    <citation type="submission" date="2018-09" db="EMBL/GenBank/DDBJ databases">
        <title>Complete genome sequence of Euzebya sp. DY32-46 isolated from seawater of Pacific Ocean.</title>
        <authorList>
            <person name="Xu L."/>
            <person name="Wu Y.-H."/>
            <person name="Xu X.-W."/>
        </authorList>
    </citation>
    <scope>NUCLEOTIDE SEQUENCE [LARGE SCALE GENOMIC DNA]</scope>
    <source>
        <strain evidence="6 7">DY32-46</strain>
    </source>
</reference>
<evidence type="ECO:0000256" key="3">
    <source>
        <dbReference type="ARBA" id="ARBA00023125"/>
    </source>
</evidence>
<proteinExistence type="predicted"/>
<dbReference type="GO" id="GO:0006302">
    <property type="term" value="P:double-strand break repair"/>
    <property type="evidence" value="ECO:0007669"/>
    <property type="project" value="TreeGrafter"/>
</dbReference>
<dbReference type="GO" id="GO:0003677">
    <property type="term" value="F:DNA binding"/>
    <property type="evidence" value="ECO:0007669"/>
    <property type="project" value="UniProtKB-KW"/>
</dbReference>
<dbReference type="Pfam" id="PF17764">
    <property type="entry name" value="PriA_3primeBD"/>
    <property type="match status" value="1"/>
</dbReference>
<evidence type="ECO:0000313" key="6">
    <source>
        <dbReference type="EMBL" id="AXV06492.1"/>
    </source>
</evidence>
<dbReference type="GO" id="GO:0006310">
    <property type="term" value="P:DNA recombination"/>
    <property type="evidence" value="ECO:0007669"/>
    <property type="project" value="TreeGrafter"/>
</dbReference>
<dbReference type="Gene3D" id="3.40.1440.60">
    <property type="entry name" value="PriA, 3(prime) DNA-binding domain"/>
    <property type="match status" value="1"/>
</dbReference>
<evidence type="ECO:0000256" key="1">
    <source>
        <dbReference type="ARBA" id="ARBA00022741"/>
    </source>
</evidence>
<name>A0A346XW95_9ACTN</name>
<dbReference type="KEGG" id="euz:DVS28_a1801"/>
<dbReference type="InterPro" id="IPR042115">
    <property type="entry name" value="PriA_3primeBD_sf"/>
</dbReference>
<dbReference type="GO" id="GO:0005524">
    <property type="term" value="F:ATP binding"/>
    <property type="evidence" value="ECO:0007669"/>
    <property type="project" value="UniProtKB-KW"/>
</dbReference>